<gene>
    <name evidence="1" type="ORF">IHE45_16G068000</name>
</gene>
<reference evidence="2" key="1">
    <citation type="journal article" date="2022" name="Nat. Commun.">
        <title>Chromosome evolution and the genetic basis of agronomically important traits in greater yam.</title>
        <authorList>
            <person name="Bredeson J.V."/>
            <person name="Lyons J.B."/>
            <person name="Oniyinde I.O."/>
            <person name="Okereke N.R."/>
            <person name="Kolade O."/>
            <person name="Nnabue I."/>
            <person name="Nwadili C.O."/>
            <person name="Hribova E."/>
            <person name="Parker M."/>
            <person name="Nwogha J."/>
            <person name="Shu S."/>
            <person name="Carlson J."/>
            <person name="Kariba R."/>
            <person name="Muthemba S."/>
            <person name="Knop K."/>
            <person name="Barton G.J."/>
            <person name="Sherwood A.V."/>
            <person name="Lopez-Montes A."/>
            <person name="Asiedu R."/>
            <person name="Jamnadass R."/>
            <person name="Muchugi A."/>
            <person name="Goodstein D."/>
            <person name="Egesi C.N."/>
            <person name="Featherston J."/>
            <person name="Asfaw A."/>
            <person name="Simpson G.G."/>
            <person name="Dolezel J."/>
            <person name="Hendre P.S."/>
            <person name="Van Deynze A."/>
            <person name="Kumar P.L."/>
            <person name="Obidiegwu J.E."/>
            <person name="Bhattacharjee R."/>
            <person name="Rokhsar D.S."/>
        </authorList>
    </citation>
    <scope>NUCLEOTIDE SEQUENCE [LARGE SCALE GENOMIC DNA]</scope>
    <source>
        <strain evidence="2">cv. TDa95/00328</strain>
    </source>
</reference>
<dbReference type="Proteomes" id="UP000827976">
    <property type="component" value="Chromosome 16"/>
</dbReference>
<sequence>MKMMKMESMQPNLSFKSSGFCGSKFQKGIQ</sequence>
<proteinExistence type="predicted"/>
<organism evidence="1 2">
    <name type="scientific">Dioscorea alata</name>
    <name type="common">Purple yam</name>
    <dbReference type="NCBI Taxonomy" id="55571"/>
    <lineage>
        <taxon>Eukaryota</taxon>
        <taxon>Viridiplantae</taxon>
        <taxon>Streptophyta</taxon>
        <taxon>Embryophyta</taxon>
        <taxon>Tracheophyta</taxon>
        <taxon>Spermatophyta</taxon>
        <taxon>Magnoliopsida</taxon>
        <taxon>Liliopsida</taxon>
        <taxon>Dioscoreales</taxon>
        <taxon>Dioscoreaceae</taxon>
        <taxon>Dioscorea</taxon>
    </lineage>
</organism>
<comment type="caution">
    <text evidence="1">The sequence shown here is derived from an EMBL/GenBank/DDBJ whole genome shotgun (WGS) entry which is preliminary data.</text>
</comment>
<evidence type="ECO:0000313" key="2">
    <source>
        <dbReference type="Proteomes" id="UP000827976"/>
    </source>
</evidence>
<evidence type="ECO:0000313" key="1">
    <source>
        <dbReference type="EMBL" id="KAH7659990.1"/>
    </source>
</evidence>
<dbReference type="EMBL" id="CM037026">
    <property type="protein sequence ID" value="KAH7659990.1"/>
    <property type="molecule type" value="Genomic_DNA"/>
</dbReference>
<keyword evidence="2" id="KW-1185">Reference proteome</keyword>
<protein>
    <submittedName>
        <fullName evidence="1">Uncharacterized protein</fullName>
    </submittedName>
</protein>
<name>A0ACB7UI82_DIOAL</name>
<accession>A0ACB7UI82</accession>